<dbReference type="InterPro" id="IPR007219">
    <property type="entry name" value="XnlR_reg_dom"/>
</dbReference>
<dbReference type="RefSeq" id="XP_019040177.1">
    <property type="nucleotide sequence ID" value="XM_019183195.1"/>
</dbReference>
<dbReference type="AlphaFoldDB" id="A0A1E3P6P8"/>
<dbReference type="SMART" id="SM00906">
    <property type="entry name" value="Fungal_trans"/>
    <property type="match status" value="1"/>
</dbReference>
<evidence type="ECO:0000313" key="7">
    <source>
        <dbReference type="Proteomes" id="UP000094112"/>
    </source>
</evidence>
<dbReference type="SUPFAM" id="SSF57701">
    <property type="entry name" value="Zn2/Cys6 DNA-binding domain"/>
    <property type="match status" value="1"/>
</dbReference>
<dbReference type="GO" id="GO:0006351">
    <property type="term" value="P:DNA-templated transcription"/>
    <property type="evidence" value="ECO:0007669"/>
    <property type="project" value="InterPro"/>
</dbReference>
<dbReference type="GO" id="GO:0003677">
    <property type="term" value="F:DNA binding"/>
    <property type="evidence" value="ECO:0007669"/>
    <property type="project" value="InterPro"/>
</dbReference>
<dbReference type="InterPro" id="IPR052783">
    <property type="entry name" value="Metabolic/Drug-Res_Regulator"/>
</dbReference>
<dbReference type="GO" id="GO:0045944">
    <property type="term" value="P:positive regulation of transcription by RNA polymerase II"/>
    <property type="evidence" value="ECO:0007669"/>
    <property type="project" value="TreeGrafter"/>
</dbReference>
<evidence type="ECO:0000256" key="4">
    <source>
        <dbReference type="SAM" id="MobiDB-lite"/>
    </source>
</evidence>
<protein>
    <recommendedName>
        <fullName evidence="5">Zn(2)-C6 fungal-type domain-containing protein</fullName>
    </recommendedName>
</protein>
<dbReference type="GeneID" id="30200441"/>
<dbReference type="InterPro" id="IPR001138">
    <property type="entry name" value="Zn2Cys6_DnaBD"/>
</dbReference>
<evidence type="ECO:0000313" key="6">
    <source>
        <dbReference type="EMBL" id="ODQ60970.1"/>
    </source>
</evidence>
<feature type="compositionally biased region" description="Polar residues" evidence="4">
    <location>
        <begin position="201"/>
        <end position="214"/>
    </location>
</feature>
<dbReference type="GO" id="GO:0000981">
    <property type="term" value="F:DNA-binding transcription factor activity, RNA polymerase II-specific"/>
    <property type="evidence" value="ECO:0007669"/>
    <property type="project" value="InterPro"/>
</dbReference>
<feature type="compositionally biased region" description="Basic and acidic residues" evidence="4">
    <location>
        <begin position="166"/>
        <end position="190"/>
    </location>
</feature>
<evidence type="ECO:0000256" key="3">
    <source>
        <dbReference type="ARBA" id="ARBA00023242"/>
    </source>
</evidence>
<sequence length="600" mass="67928">MCSSQKQGVSSSARRSGSAAGESQQSIKRRRISKACDNCRSKKAKCNGKNPCTSCILNEETCVYSDSNKKRGIPSGYTKELETKNFLLQLLLTKLFTEDDSVLLKLTNLLTDPEVKNEFFSQINDLNTTWHESSNIKPLFTHCLLNDLPSLNLDLKDPNLKPLKTPNKEGGSESSPERLSKRHSNAKEEDPTIGGEELERSNSSNDTKSPTHSRPNIDAALNFNKIALQYKGLSSSNSTFSPTAIQHYVQTLPPTSKSPFRVGSLFNIKSTSKNSLPTEILQFPLNTRKLVDSYFQVVHPWLPMVNRFAIVRYTHKSNVKDPNIDGNFIGLIWAILALGQFKFNGFINEESKILSLNCARNSVIALETTTTSTIETIQSMLLLGLFYYEIGEWDSAWVLTSSASRMAVDTRLMINNNQKLMEHEIKLRERTWSGVYLLNLLLSLRLGRSPVVRKADYPIPKISEDDWEEWDGWTEFQIENYENLTLANKKPLKLESARCLSVHNKLLELASLLNLIVTSYIEYNENLDQTGFYKNDHHRLLNTNPEVFTFGTYTINPNETIAVSAIEDELLEWFKSLPPHCQINDDTSNGEEENGKIPHF</sequence>
<evidence type="ECO:0000259" key="5">
    <source>
        <dbReference type="PROSITE" id="PS50048"/>
    </source>
</evidence>
<keyword evidence="3" id="KW-0539">Nucleus</keyword>
<dbReference type="OrthoDB" id="2534600at2759"/>
<feature type="region of interest" description="Disordered" evidence="4">
    <location>
        <begin position="1"/>
        <end position="28"/>
    </location>
</feature>
<feature type="non-terminal residue" evidence="6">
    <location>
        <position position="600"/>
    </location>
</feature>
<evidence type="ECO:0000256" key="1">
    <source>
        <dbReference type="ARBA" id="ARBA00022723"/>
    </source>
</evidence>
<accession>A0A1E3P6P8</accession>
<evidence type="ECO:0000256" key="2">
    <source>
        <dbReference type="ARBA" id="ARBA00022833"/>
    </source>
</evidence>
<dbReference type="PANTHER" id="PTHR47655">
    <property type="entry name" value="QUINIC ACID UTILIZATION ACTIVATOR"/>
    <property type="match status" value="1"/>
</dbReference>
<dbReference type="SMART" id="SM00066">
    <property type="entry name" value="GAL4"/>
    <property type="match status" value="1"/>
</dbReference>
<keyword evidence="2" id="KW-0862">Zinc</keyword>
<feature type="domain" description="Zn(2)-C6 fungal-type" evidence="5">
    <location>
        <begin position="35"/>
        <end position="64"/>
    </location>
</feature>
<dbReference type="STRING" id="683960.A0A1E3P6P8"/>
<dbReference type="Proteomes" id="UP000094112">
    <property type="component" value="Unassembled WGS sequence"/>
</dbReference>
<feature type="compositionally biased region" description="Low complexity" evidence="4">
    <location>
        <begin position="10"/>
        <end position="21"/>
    </location>
</feature>
<dbReference type="PANTHER" id="PTHR47655:SF2">
    <property type="entry name" value="QUINIC ACID UTILIZATION ACTIVATOR"/>
    <property type="match status" value="1"/>
</dbReference>
<name>A0A1E3P6P8_WICAA</name>
<dbReference type="PROSITE" id="PS50048">
    <property type="entry name" value="ZN2_CY6_FUNGAL_2"/>
    <property type="match status" value="1"/>
</dbReference>
<dbReference type="Pfam" id="PF00172">
    <property type="entry name" value="Zn_clus"/>
    <property type="match status" value="1"/>
</dbReference>
<keyword evidence="1" id="KW-0479">Metal-binding</keyword>
<dbReference type="Pfam" id="PF04082">
    <property type="entry name" value="Fungal_trans"/>
    <property type="match status" value="1"/>
</dbReference>
<dbReference type="InterPro" id="IPR036864">
    <property type="entry name" value="Zn2-C6_fun-type_DNA-bd_sf"/>
</dbReference>
<gene>
    <name evidence="6" type="ORF">WICANDRAFT_61531</name>
</gene>
<keyword evidence="7" id="KW-1185">Reference proteome</keyword>
<organism evidence="6 7">
    <name type="scientific">Wickerhamomyces anomalus (strain ATCC 58044 / CBS 1984 / NCYC 433 / NRRL Y-366-8)</name>
    <name type="common">Yeast</name>
    <name type="synonym">Hansenula anomala</name>
    <dbReference type="NCBI Taxonomy" id="683960"/>
    <lineage>
        <taxon>Eukaryota</taxon>
        <taxon>Fungi</taxon>
        <taxon>Dikarya</taxon>
        <taxon>Ascomycota</taxon>
        <taxon>Saccharomycotina</taxon>
        <taxon>Saccharomycetes</taxon>
        <taxon>Phaffomycetales</taxon>
        <taxon>Wickerhamomycetaceae</taxon>
        <taxon>Wickerhamomyces</taxon>
    </lineage>
</organism>
<feature type="region of interest" description="Disordered" evidence="4">
    <location>
        <begin position="155"/>
        <end position="216"/>
    </location>
</feature>
<dbReference type="Gene3D" id="4.10.240.10">
    <property type="entry name" value="Zn(2)-C6 fungal-type DNA-binding domain"/>
    <property type="match status" value="1"/>
</dbReference>
<proteinExistence type="predicted"/>
<dbReference type="CDD" id="cd12148">
    <property type="entry name" value="fungal_TF_MHR"/>
    <property type="match status" value="1"/>
</dbReference>
<dbReference type="GO" id="GO:0008270">
    <property type="term" value="F:zinc ion binding"/>
    <property type="evidence" value="ECO:0007669"/>
    <property type="project" value="InterPro"/>
</dbReference>
<dbReference type="PROSITE" id="PS00463">
    <property type="entry name" value="ZN2_CY6_FUNGAL_1"/>
    <property type="match status" value="1"/>
</dbReference>
<dbReference type="CDD" id="cd00067">
    <property type="entry name" value="GAL4"/>
    <property type="match status" value="1"/>
</dbReference>
<reference evidence="6 7" key="1">
    <citation type="journal article" date="2016" name="Proc. Natl. Acad. Sci. U.S.A.">
        <title>Comparative genomics of biotechnologically important yeasts.</title>
        <authorList>
            <person name="Riley R."/>
            <person name="Haridas S."/>
            <person name="Wolfe K.H."/>
            <person name="Lopes M.R."/>
            <person name="Hittinger C.T."/>
            <person name="Goeker M."/>
            <person name="Salamov A.A."/>
            <person name="Wisecaver J.H."/>
            <person name="Long T.M."/>
            <person name="Calvey C.H."/>
            <person name="Aerts A.L."/>
            <person name="Barry K.W."/>
            <person name="Choi C."/>
            <person name="Clum A."/>
            <person name="Coughlan A.Y."/>
            <person name="Deshpande S."/>
            <person name="Douglass A.P."/>
            <person name="Hanson S.J."/>
            <person name="Klenk H.-P."/>
            <person name="LaButti K.M."/>
            <person name="Lapidus A."/>
            <person name="Lindquist E.A."/>
            <person name="Lipzen A.M."/>
            <person name="Meier-Kolthoff J.P."/>
            <person name="Ohm R.A."/>
            <person name="Otillar R.P."/>
            <person name="Pangilinan J.L."/>
            <person name="Peng Y."/>
            <person name="Rokas A."/>
            <person name="Rosa C.A."/>
            <person name="Scheuner C."/>
            <person name="Sibirny A.A."/>
            <person name="Slot J.C."/>
            <person name="Stielow J.B."/>
            <person name="Sun H."/>
            <person name="Kurtzman C.P."/>
            <person name="Blackwell M."/>
            <person name="Grigoriev I.V."/>
            <person name="Jeffries T.W."/>
        </authorList>
    </citation>
    <scope>NUCLEOTIDE SEQUENCE [LARGE SCALE GENOMIC DNA]</scope>
    <source>
        <strain evidence="7">ATCC 58044 / CBS 1984 / NCYC 433 / NRRL Y-366-8</strain>
    </source>
</reference>
<dbReference type="EMBL" id="KV454209">
    <property type="protein sequence ID" value="ODQ60970.1"/>
    <property type="molecule type" value="Genomic_DNA"/>
</dbReference>